<evidence type="ECO:0000256" key="1">
    <source>
        <dbReference type="ARBA" id="ARBA00004651"/>
    </source>
</evidence>
<dbReference type="HAMAP" id="MF_00454">
    <property type="entry name" value="FluC"/>
    <property type="match status" value="1"/>
</dbReference>
<keyword evidence="4 10" id="KW-1133">Transmembrane helix</keyword>
<proteinExistence type="inferred from homology"/>
<dbReference type="Pfam" id="PF02537">
    <property type="entry name" value="CRCB"/>
    <property type="match status" value="1"/>
</dbReference>
<comment type="subcellular location">
    <subcellularLocation>
        <location evidence="1 10">Cell membrane</location>
        <topology evidence="1 10">Multi-pass membrane protein</topology>
    </subcellularLocation>
</comment>
<evidence type="ECO:0000256" key="3">
    <source>
        <dbReference type="ARBA" id="ARBA00022692"/>
    </source>
</evidence>
<reference evidence="12" key="1">
    <citation type="submission" date="2023-12" db="EMBL/GenBank/DDBJ databases">
        <title>Novel isolates from deep terrestrial aquifers shed light on the physiology and ecology of the class Limnochordia.</title>
        <authorList>
            <person name="Karnachuk O.V."/>
            <person name="Lukina A.P."/>
            <person name="Avakyan M.R."/>
            <person name="Kadnikov V."/>
            <person name="Begmatov S."/>
            <person name="Beletsky A.V."/>
            <person name="Mardanov A.V."/>
            <person name="Ravin N.V."/>
        </authorList>
    </citation>
    <scope>NUCLEOTIDE SEQUENCE [LARGE SCALE GENOMIC DNA]</scope>
    <source>
        <strain evidence="12">LN</strain>
    </source>
</reference>
<keyword evidence="12" id="KW-1185">Reference proteome</keyword>
<feature type="transmembrane region" description="Helical" evidence="10">
    <location>
        <begin position="72"/>
        <end position="89"/>
    </location>
</feature>
<keyword evidence="10" id="KW-0479">Metal-binding</keyword>
<dbReference type="PANTHER" id="PTHR28259">
    <property type="entry name" value="FLUORIDE EXPORT PROTEIN 1-RELATED"/>
    <property type="match status" value="1"/>
</dbReference>
<evidence type="ECO:0000256" key="4">
    <source>
        <dbReference type="ARBA" id="ARBA00022989"/>
    </source>
</evidence>
<evidence type="ECO:0000256" key="2">
    <source>
        <dbReference type="ARBA" id="ARBA00022475"/>
    </source>
</evidence>
<evidence type="ECO:0000256" key="7">
    <source>
        <dbReference type="ARBA" id="ARBA00035120"/>
    </source>
</evidence>
<evidence type="ECO:0000256" key="8">
    <source>
        <dbReference type="ARBA" id="ARBA00035585"/>
    </source>
</evidence>
<evidence type="ECO:0000256" key="10">
    <source>
        <dbReference type="HAMAP-Rule" id="MF_00454"/>
    </source>
</evidence>
<keyword evidence="6 10" id="KW-0407">Ion channel</keyword>
<dbReference type="RefSeq" id="WP_324668201.1">
    <property type="nucleotide sequence ID" value="NZ_CP141614.1"/>
</dbReference>
<dbReference type="InterPro" id="IPR003691">
    <property type="entry name" value="FluC"/>
</dbReference>
<comment type="function">
    <text evidence="9 10">Fluoride-specific ion channel. Important for reducing fluoride concentration in the cell, thus reducing its toxicity.</text>
</comment>
<dbReference type="Proteomes" id="UP001333102">
    <property type="component" value="Chromosome"/>
</dbReference>
<keyword evidence="5 10" id="KW-0472">Membrane</keyword>
<keyword evidence="3 10" id="KW-0812">Transmembrane</keyword>
<sequence>MERRMLVTRLALVALGGAAGALARYLVGGWVSERLGIGFPWGTAVINVSGSFLLGLLGVLASERLVVSPEALTALGVGFLGSYTTFSTWQYETFRMLENASWPAGLVNLVGLPILGLGGGVVLGVVLGRTL</sequence>
<name>A0ABZ1BM93_9FIRM</name>
<comment type="similarity">
    <text evidence="7 10">Belongs to the fluoride channel Fluc/FEX (TC 1.A.43) family.</text>
</comment>
<keyword evidence="10" id="KW-0813">Transport</keyword>
<protein>
    <recommendedName>
        <fullName evidence="10">Fluoride-specific ion channel FluC</fullName>
    </recommendedName>
</protein>
<dbReference type="EMBL" id="CP141614">
    <property type="protein sequence ID" value="WRP13932.1"/>
    <property type="molecule type" value="Genomic_DNA"/>
</dbReference>
<feature type="binding site" evidence="10">
    <location>
        <position position="81"/>
    </location>
    <ligand>
        <name>Na(+)</name>
        <dbReference type="ChEBI" id="CHEBI:29101"/>
        <note>structural</note>
    </ligand>
</feature>
<evidence type="ECO:0000256" key="9">
    <source>
        <dbReference type="ARBA" id="ARBA00049940"/>
    </source>
</evidence>
<accession>A0ABZ1BM93</accession>
<evidence type="ECO:0000256" key="5">
    <source>
        <dbReference type="ARBA" id="ARBA00023136"/>
    </source>
</evidence>
<organism evidence="11 12">
    <name type="scientific">Geochorda subterranea</name>
    <dbReference type="NCBI Taxonomy" id="3109564"/>
    <lineage>
        <taxon>Bacteria</taxon>
        <taxon>Bacillati</taxon>
        <taxon>Bacillota</taxon>
        <taxon>Limnochordia</taxon>
        <taxon>Limnochordales</taxon>
        <taxon>Geochordaceae</taxon>
        <taxon>Geochorda</taxon>
    </lineage>
</organism>
<keyword evidence="10" id="KW-0406">Ion transport</keyword>
<feature type="transmembrane region" description="Helical" evidence="10">
    <location>
        <begin position="39"/>
        <end position="60"/>
    </location>
</feature>
<comment type="catalytic activity">
    <reaction evidence="8">
        <text>fluoride(in) = fluoride(out)</text>
        <dbReference type="Rhea" id="RHEA:76159"/>
        <dbReference type="ChEBI" id="CHEBI:17051"/>
    </reaction>
    <physiologicalReaction direction="left-to-right" evidence="8">
        <dbReference type="Rhea" id="RHEA:76160"/>
    </physiologicalReaction>
</comment>
<gene>
    <name evidence="10" type="primary">fluC</name>
    <name evidence="10" type="synonym">crcB</name>
    <name evidence="11" type="ORF">VLY81_10910</name>
</gene>
<keyword evidence="10" id="KW-0915">Sodium</keyword>
<evidence type="ECO:0000313" key="11">
    <source>
        <dbReference type="EMBL" id="WRP13932.1"/>
    </source>
</evidence>
<feature type="binding site" evidence="10">
    <location>
        <position position="84"/>
    </location>
    <ligand>
        <name>Na(+)</name>
        <dbReference type="ChEBI" id="CHEBI:29101"/>
        <note>structural</note>
    </ligand>
</feature>
<feature type="transmembrane region" description="Helical" evidence="10">
    <location>
        <begin position="109"/>
        <end position="128"/>
    </location>
</feature>
<keyword evidence="2 10" id="KW-1003">Cell membrane</keyword>
<comment type="activity regulation">
    <text evidence="10">Na(+) is not transported, but it plays an essential structural role and its presence is essential for fluoride channel function.</text>
</comment>
<dbReference type="PANTHER" id="PTHR28259:SF1">
    <property type="entry name" value="FLUORIDE EXPORT PROTEIN 1-RELATED"/>
    <property type="match status" value="1"/>
</dbReference>
<evidence type="ECO:0000313" key="12">
    <source>
        <dbReference type="Proteomes" id="UP001333102"/>
    </source>
</evidence>
<evidence type="ECO:0000256" key="6">
    <source>
        <dbReference type="ARBA" id="ARBA00023303"/>
    </source>
</evidence>